<evidence type="ECO:0000256" key="2">
    <source>
        <dbReference type="SAM" id="Phobius"/>
    </source>
</evidence>
<dbReference type="Pfam" id="PF04536">
    <property type="entry name" value="TPM_phosphatase"/>
    <property type="match status" value="1"/>
</dbReference>
<name>A0ABU7T1B2_9LACO</name>
<keyword evidence="2" id="KW-0812">Transmembrane</keyword>
<feature type="domain" description="TPM" evidence="3">
    <location>
        <begin position="50"/>
        <end position="170"/>
    </location>
</feature>
<keyword evidence="5" id="KW-1185">Reference proteome</keyword>
<accession>A0ABU7T1B2</accession>
<feature type="region of interest" description="Disordered" evidence="1">
    <location>
        <begin position="239"/>
        <end position="269"/>
    </location>
</feature>
<feature type="transmembrane region" description="Helical" evidence="2">
    <location>
        <begin position="204"/>
        <end position="223"/>
    </location>
</feature>
<reference evidence="4 5" key="1">
    <citation type="submission" date="2023-02" db="EMBL/GenBank/DDBJ databases">
        <title>The predominant lactic acid bacteria and yeasts involved in the spontaneous fermentation of millet during the production of the traditional porridge Hausa koko in Ghana.</title>
        <authorList>
            <person name="Atter A."/>
            <person name="Diaz M."/>
        </authorList>
    </citation>
    <scope>NUCLEOTIDE SEQUENCE [LARGE SCALE GENOMIC DNA]</scope>
    <source>
        <strain evidence="4 5">FI11640</strain>
    </source>
</reference>
<keyword evidence="2" id="KW-1133">Transmembrane helix</keyword>
<sequence length="269" mass="29826">MIPAAVVNKRRRQGRWGSVLAAFAVLWGLFMLARPVQAASLPTVRPANGVADAAEVVTAQTAKQLTQTNAALAKQPKQLQILIVTVPRDKSLVKTEKFVRAHYLTDGTYRVAVLYAPNNGRPAAQIVTSHTLSTTLTKAITDRILTEAAPKLRSRKSAALNAGFAQMITALQSVMNKLYHYPQAADALSDKQIQNYVYGNRDNLFTPKGMLMVLAVMGVLFLFPGRRRDASGRLRPWWQGSHLVDEHPEDEDDDETEKDEDKDPHKTKE</sequence>
<feature type="compositionally biased region" description="Acidic residues" evidence="1">
    <location>
        <begin position="247"/>
        <end position="258"/>
    </location>
</feature>
<dbReference type="RefSeq" id="WP_081674761.1">
    <property type="nucleotide sequence ID" value="NZ_BJTX01000039.1"/>
</dbReference>
<comment type="caution">
    <text evidence="4">The sequence shown here is derived from an EMBL/GenBank/DDBJ whole genome shotgun (WGS) entry which is preliminary data.</text>
</comment>
<evidence type="ECO:0000259" key="3">
    <source>
        <dbReference type="Pfam" id="PF04536"/>
    </source>
</evidence>
<organism evidence="4 5">
    <name type="scientific">Schleiferilactobacillus harbinensis</name>
    <dbReference type="NCBI Taxonomy" id="304207"/>
    <lineage>
        <taxon>Bacteria</taxon>
        <taxon>Bacillati</taxon>
        <taxon>Bacillota</taxon>
        <taxon>Bacilli</taxon>
        <taxon>Lactobacillales</taxon>
        <taxon>Lactobacillaceae</taxon>
        <taxon>Schleiferilactobacillus</taxon>
    </lineage>
</organism>
<dbReference type="Gene3D" id="3.10.310.50">
    <property type="match status" value="1"/>
</dbReference>
<dbReference type="EMBL" id="JAQSGK010000023">
    <property type="protein sequence ID" value="MEE6715983.1"/>
    <property type="molecule type" value="Genomic_DNA"/>
</dbReference>
<feature type="compositionally biased region" description="Basic and acidic residues" evidence="1">
    <location>
        <begin position="259"/>
        <end position="269"/>
    </location>
</feature>
<evidence type="ECO:0000313" key="4">
    <source>
        <dbReference type="EMBL" id="MEE6715983.1"/>
    </source>
</evidence>
<keyword evidence="2" id="KW-0472">Membrane</keyword>
<protein>
    <submittedName>
        <fullName evidence="4">TPM domain-containing protein</fullName>
    </submittedName>
</protein>
<gene>
    <name evidence="4" type="ORF">PS435_08935</name>
</gene>
<evidence type="ECO:0000313" key="5">
    <source>
        <dbReference type="Proteomes" id="UP001330016"/>
    </source>
</evidence>
<dbReference type="Proteomes" id="UP001330016">
    <property type="component" value="Unassembled WGS sequence"/>
</dbReference>
<proteinExistence type="predicted"/>
<evidence type="ECO:0000256" key="1">
    <source>
        <dbReference type="SAM" id="MobiDB-lite"/>
    </source>
</evidence>
<dbReference type="InterPro" id="IPR007621">
    <property type="entry name" value="TPM_dom"/>
</dbReference>